<evidence type="ECO:0000313" key="5">
    <source>
        <dbReference type="EMBL" id="KIM20312.1"/>
    </source>
</evidence>
<organism evidence="5 6">
    <name type="scientific">Serendipita vermifera MAFF 305830</name>
    <dbReference type="NCBI Taxonomy" id="933852"/>
    <lineage>
        <taxon>Eukaryota</taxon>
        <taxon>Fungi</taxon>
        <taxon>Dikarya</taxon>
        <taxon>Basidiomycota</taxon>
        <taxon>Agaricomycotina</taxon>
        <taxon>Agaricomycetes</taxon>
        <taxon>Sebacinales</taxon>
        <taxon>Serendipitaceae</taxon>
        <taxon>Serendipita</taxon>
    </lineage>
</organism>
<feature type="disulfide bond" evidence="2">
    <location>
        <begin position="131"/>
        <end position="135"/>
    </location>
</feature>
<dbReference type="InterPro" id="IPR021109">
    <property type="entry name" value="Peptidase_aspartic_dom_sf"/>
</dbReference>
<dbReference type="InterPro" id="IPR033121">
    <property type="entry name" value="PEPTIDASE_A1"/>
</dbReference>
<feature type="domain" description="Peptidase A1" evidence="4">
    <location>
        <begin position="102"/>
        <end position="200"/>
    </location>
</feature>
<dbReference type="GO" id="GO:0006508">
    <property type="term" value="P:proteolysis"/>
    <property type="evidence" value="ECO:0007669"/>
    <property type="project" value="InterPro"/>
</dbReference>
<dbReference type="CDD" id="cd05471">
    <property type="entry name" value="pepsin_like"/>
    <property type="match status" value="1"/>
</dbReference>
<keyword evidence="3" id="KW-0732">Signal</keyword>
<sequence>MYLSIILIAIGRLLASTWALEDASHTSFPLSKRGGVLQPNGLVDVAAVKTQVARATARFIAGLDTYAINTGRHHPSDLTRSISEKRQVSSGTIFDVNDDGLWSGSVTIGSQRFVLQIDTGSASFFVPSSTCGFACNGHTKYNPTSSSTSVSLGTNFAINYLDGANVSRALLNDTVTIYGPSATSQPLEPLPRCNPALLSI</sequence>
<evidence type="ECO:0000313" key="6">
    <source>
        <dbReference type="Proteomes" id="UP000054097"/>
    </source>
</evidence>
<gene>
    <name evidence="5" type="ORF">M408DRAFT_13067</name>
</gene>
<dbReference type="Gene3D" id="2.40.70.10">
    <property type="entry name" value="Acid Proteases"/>
    <property type="match status" value="1"/>
</dbReference>
<evidence type="ECO:0000256" key="3">
    <source>
        <dbReference type="SAM" id="SignalP"/>
    </source>
</evidence>
<name>A0A0C2WRV3_SERVB</name>
<dbReference type="EMBL" id="KN824446">
    <property type="protein sequence ID" value="KIM20312.1"/>
    <property type="molecule type" value="Genomic_DNA"/>
</dbReference>
<evidence type="ECO:0000256" key="1">
    <source>
        <dbReference type="ARBA" id="ARBA00007447"/>
    </source>
</evidence>
<comment type="similarity">
    <text evidence="1">Belongs to the peptidase A1 family.</text>
</comment>
<dbReference type="PROSITE" id="PS51767">
    <property type="entry name" value="PEPTIDASE_A1"/>
    <property type="match status" value="1"/>
</dbReference>
<proteinExistence type="inferred from homology"/>
<feature type="chain" id="PRO_5002158402" description="Peptidase A1 domain-containing protein" evidence="3">
    <location>
        <begin position="20"/>
        <end position="200"/>
    </location>
</feature>
<evidence type="ECO:0000256" key="2">
    <source>
        <dbReference type="PIRSR" id="PIRSR601461-2"/>
    </source>
</evidence>
<reference evidence="6" key="2">
    <citation type="submission" date="2015-01" db="EMBL/GenBank/DDBJ databases">
        <title>Evolutionary Origins and Diversification of the Mycorrhizal Mutualists.</title>
        <authorList>
            <consortium name="DOE Joint Genome Institute"/>
            <consortium name="Mycorrhizal Genomics Consortium"/>
            <person name="Kohler A."/>
            <person name="Kuo A."/>
            <person name="Nagy L.G."/>
            <person name="Floudas D."/>
            <person name="Copeland A."/>
            <person name="Barry K.W."/>
            <person name="Cichocki N."/>
            <person name="Veneault-Fourrey C."/>
            <person name="LaButti K."/>
            <person name="Lindquist E.A."/>
            <person name="Lipzen A."/>
            <person name="Lundell T."/>
            <person name="Morin E."/>
            <person name="Murat C."/>
            <person name="Riley R."/>
            <person name="Ohm R."/>
            <person name="Sun H."/>
            <person name="Tunlid A."/>
            <person name="Henrissat B."/>
            <person name="Grigoriev I.V."/>
            <person name="Hibbett D.S."/>
            <person name="Martin F."/>
        </authorList>
    </citation>
    <scope>NUCLEOTIDE SEQUENCE [LARGE SCALE GENOMIC DNA]</scope>
    <source>
        <strain evidence="6">MAFF 305830</strain>
    </source>
</reference>
<dbReference type="InterPro" id="IPR034164">
    <property type="entry name" value="Pepsin-like_dom"/>
</dbReference>
<keyword evidence="2" id="KW-1015">Disulfide bond</keyword>
<reference evidence="5 6" key="1">
    <citation type="submission" date="2014-04" db="EMBL/GenBank/DDBJ databases">
        <authorList>
            <consortium name="DOE Joint Genome Institute"/>
            <person name="Kuo A."/>
            <person name="Zuccaro A."/>
            <person name="Kohler A."/>
            <person name="Nagy L.G."/>
            <person name="Floudas D."/>
            <person name="Copeland A."/>
            <person name="Barry K.W."/>
            <person name="Cichocki N."/>
            <person name="Veneault-Fourrey C."/>
            <person name="LaButti K."/>
            <person name="Lindquist E.A."/>
            <person name="Lipzen A."/>
            <person name="Lundell T."/>
            <person name="Morin E."/>
            <person name="Murat C."/>
            <person name="Sun H."/>
            <person name="Tunlid A."/>
            <person name="Henrissat B."/>
            <person name="Grigoriev I.V."/>
            <person name="Hibbett D.S."/>
            <person name="Martin F."/>
            <person name="Nordberg H.P."/>
            <person name="Cantor M.N."/>
            <person name="Hua S.X."/>
        </authorList>
    </citation>
    <scope>NUCLEOTIDE SEQUENCE [LARGE SCALE GENOMIC DNA]</scope>
    <source>
        <strain evidence="5 6">MAFF 305830</strain>
    </source>
</reference>
<keyword evidence="6" id="KW-1185">Reference proteome</keyword>
<dbReference type="PANTHER" id="PTHR47966">
    <property type="entry name" value="BETA-SITE APP-CLEAVING ENZYME, ISOFORM A-RELATED"/>
    <property type="match status" value="1"/>
</dbReference>
<dbReference type="SUPFAM" id="SSF50630">
    <property type="entry name" value="Acid proteases"/>
    <property type="match status" value="1"/>
</dbReference>
<dbReference type="HOGENOM" id="CLU_1366988_0_0_1"/>
<protein>
    <recommendedName>
        <fullName evidence="4">Peptidase A1 domain-containing protein</fullName>
    </recommendedName>
</protein>
<dbReference type="STRING" id="933852.A0A0C2WRV3"/>
<accession>A0A0C2WRV3</accession>
<dbReference type="OrthoDB" id="15189at2759"/>
<dbReference type="AlphaFoldDB" id="A0A0C2WRV3"/>
<dbReference type="Pfam" id="PF00026">
    <property type="entry name" value="Asp"/>
    <property type="match status" value="1"/>
</dbReference>
<feature type="signal peptide" evidence="3">
    <location>
        <begin position="1"/>
        <end position="19"/>
    </location>
</feature>
<evidence type="ECO:0000259" key="4">
    <source>
        <dbReference type="PROSITE" id="PS51767"/>
    </source>
</evidence>
<dbReference type="PANTHER" id="PTHR47966:SF51">
    <property type="entry name" value="BETA-SITE APP-CLEAVING ENZYME, ISOFORM A-RELATED"/>
    <property type="match status" value="1"/>
</dbReference>
<dbReference type="InterPro" id="IPR001461">
    <property type="entry name" value="Aspartic_peptidase_A1"/>
</dbReference>
<dbReference type="GO" id="GO:0004190">
    <property type="term" value="F:aspartic-type endopeptidase activity"/>
    <property type="evidence" value="ECO:0007669"/>
    <property type="project" value="InterPro"/>
</dbReference>
<dbReference type="Proteomes" id="UP000054097">
    <property type="component" value="Unassembled WGS sequence"/>
</dbReference>